<evidence type="ECO:0000313" key="2">
    <source>
        <dbReference type="EMBL" id="AFV71300.1"/>
    </source>
</evidence>
<dbReference type="InterPro" id="IPR001509">
    <property type="entry name" value="Epimerase_deHydtase"/>
</dbReference>
<feature type="domain" description="NAD-dependent epimerase/dehydratase" evidence="1">
    <location>
        <begin position="6"/>
        <end position="237"/>
    </location>
</feature>
<name>K7QQA6_STRRG</name>
<proteinExistence type="predicted"/>
<dbReference type="Pfam" id="PF01370">
    <property type="entry name" value="Epimerase"/>
    <property type="match status" value="1"/>
</dbReference>
<dbReference type="SUPFAM" id="SSF51735">
    <property type="entry name" value="NAD(P)-binding Rossmann-fold domains"/>
    <property type="match status" value="1"/>
</dbReference>
<accession>K7QQA6</accession>
<dbReference type="PANTHER" id="PTHR43245">
    <property type="entry name" value="BIFUNCTIONAL POLYMYXIN RESISTANCE PROTEIN ARNA"/>
    <property type="match status" value="1"/>
</dbReference>
<dbReference type="PANTHER" id="PTHR43245:SF53">
    <property type="entry name" value="EPIMERASE-RELATED"/>
    <property type="match status" value="1"/>
</dbReference>
<sequence>MPRQLITVLGASCLLGTAIAAELAGRPVGLRLVARRRTPPPEGRADVDVRTADLADDHAVAEAVDGADVVICLVAPTVRDNWRGAAHDTSAERITVGLVRRIVEAARGRARPPVVLFAGSMSEVGRSARAGLDGTEIDEPLTVYDRHKLEAERALEAAHAEGLVRGCTLRLPALYGLPPGHGLVAAMVGRALAGEPLPMWHDGTVLRDFLWAGDAARAFTAALDGIDVVGGGHWLVGSGQATSIGELFETIAKVVAAHTGRPAVPVRREEPAQPLLPTDLVDLVVNPAAFQAATGWAPRVPLVQGLERMVAGYHEAKAV</sequence>
<gene>
    <name evidence="2" type="primary">pyrC3</name>
</gene>
<dbReference type="InterPro" id="IPR036291">
    <property type="entry name" value="NAD(P)-bd_dom_sf"/>
</dbReference>
<dbReference type="InterPro" id="IPR050177">
    <property type="entry name" value="Lipid_A_modif_metabolic_enz"/>
</dbReference>
<dbReference type="Gene3D" id="3.40.50.720">
    <property type="entry name" value="NAD(P)-binding Rossmann-like Domain"/>
    <property type="match status" value="1"/>
</dbReference>
<protein>
    <submittedName>
        <fullName evidence="2">PyrC3</fullName>
    </submittedName>
</protein>
<evidence type="ECO:0000259" key="1">
    <source>
        <dbReference type="Pfam" id="PF01370"/>
    </source>
</evidence>
<dbReference type="EMBL" id="JX042309">
    <property type="protein sequence ID" value="AFV71300.1"/>
    <property type="molecule type" value="Genomic_DNA"/>
</dbReference>
<organism evidence="2">
    <name type="scientific">Streptomyces rugosporus</name>
    <dbReference type="NCBI Taxonomy" id="295838"/>
    <lineage>
        <taxon>Bacteria</taxon>
        <taxon>Bacillati</taxon>
        <taxon>Actinomycetota</taxon>
        <taxon>Actinomycetes</taxon>
        <taxon>Kitasatosporales</taxon>
        <taxon>Streptomycetaceae</taxon>
        <taxon>Streptomyces</taxon>
    </lineage>
</organism>
<reference evidence="2" key="1">
    <citation type="journal article" date="2012" name="Chem. Biol.">
        <title>Quartromicin biosynthesis: two alternative polyketide chains produced by one polyketide synthase assembly line.</title>
        <authorList>
            <person name="He H.Y."/>
            <person name="Pan H.X."/>
            <person name="Wu L.F."/>
            <person name="Zhang B.B."/>
            <person name="Chai H.B."/>
            <person name="Liu W."/>
            <person name="Tang G.L."/>
        </authorList>
    </citation>
    <scope>NUCLEOTIDE SEQUENCE</scope>
    <source>
        <strain evidence="2">NRRL 21084</strain>
    </source>
</reference>
<dbReference type="AlphaFoldDB" id="K7QQA6"/>
<reference evidence="2" key="2">
    <citation type="journal article" date="2012" name="J. Am. Chem. Soc.">
        <title>Insights into pyrroindomycin biosynthesis reveal a uniform paradigm for tetramate/tetronate formation.</title>
        <authorList>
            <person name="Wu Q."/>
            <person name="Wu Z."/>
            <person name="Qu X."/>
            <person name="Liu W."/>
        </authorList>
    </citation>
    <scope>NUCLEOTIDE SEQUENCE</scope>
    <source>
        <strain evidence="2">NRRL 21084</strain>
    </source>
</reference>